<dbReference type="EMBL" id="JBHSJF010000003">
    <property type="protein sequence ID" value="MFC5067066.1"/>
    <property type="molecule type" value="Genomic_DNA"/>
</dbReference>
<keyword evidence="4" id="KW-1185">Reference proteome</keyword>
<protein>
    <submittedName>
        <fullName evidence="3">Bifunctional diguanylate cyclase/phosphodiesterase</fullName>
    </submittedName>
</protein>
<gene>
    <name evidence="3" type="ORF">ACFPFW_03445</name>
</gene>
<evidence type="ECO:0000259" key="2">
    <source>
        <dbReference type="PROSITE" id="PS50887"/>
    </source>
</evidence>
<dbReference type="SMART" id="SM00267">
    <property type="entry name" value="GGDEF"/>
    <property type="match status" value="1"/>
</dbReference>
<reference evidence="4" key="1">
    <citation type="journal article" date="2019" name="Int. J. Syst. Evol. Microbiol.">
        <title>The Global Catalogue of Microorganisms (GCM) 10K type strain sequencing project: providing services to taxonomists for standard genome sequencing and annotation.</title>
        <authorList>
            <consortium name="The Broad Institute Genomics Platform"/>
            <consortium name="The Broad Institute Genome Sequencing Center for Infectious Disease"/>
            <person name="Wu L."/>
            <person name="Ma J."/>
        </authorList>
    </citation>
    <scope>NUCLEOTIDE SEQUENCE [LARGE SCALE GENOMIC DNA]</scope>
    <source>
        <strain evidence="4">CGMCC 1.16444</strain>
    </source>
</reference>
<sequence>MLAQHTERTFDSVNMLLGLLAHELGPAPDDPVRRSNVTGGLALLTQSLPHVMAVRLLAPGAPAPLYDFERSASVGNLLDQDAINAHQAKSHRGLYASSATFDPVSGKQVVAISRRISGREGVPGHVVLALVNLDYLNSFYSSIAVGPEGAVALFRSDGTTLARHPALQGTIGRSIANSVMFKEPLSNHPTGTFQQRSHLDGIERIFSFVRLKDVPVIVSIGISLSDALMQWQHDALSNALLALAGVIFLAVVGEMLAREATQRDNSEKELLRAANYDALTGLANRTLFGRELEAALRDAAGTNQRLCVLLVDLDNFKHVNDTLGHMAGDRLLSEVGRRLLVAVGPNDLVARFGGDEFAIIVPGTLGRGISVAEEVLMHLREPCQFEGHALSMPASIGITAYPRHDSEASELLKNADIALYSAKSLGRNQYCVYSPDMRRRVLEEVALLEEIREAIEREQFVPFYQPQVCIRTGTVLGFEALARWNHPEKGVLSAMAFAAVFANHELSMAFGRELRSQIFRDMREWTRLGIDFVRVAVNVSSAELQTGSFAKSLRTEMATAGIDSHQIEIEITEGVLFEQNSSNVRANLEALREAGVPLALDDFGTGYASLTHLKQFRVNVLKIDQSFVRDLESNTDSAGIVSAVVNLGRSLNMSVVAEGVETQAQRAFLLSAGCSLGQGYLFAKPMPARDVVTYLKRETGPELGATGT</sequence>
<dbReference type="InterPro" id="IPR054327">
    <property type="entry name" value="His-kinase-like_sensor"/>
</dbReference>
<evidence type="ECO:0000313" key="3">
    <source>
        <dbReference type="EMBL" id="MFC5067066.1"/>
    </source>
</evidence>
<dbReference type="SMART" id="SM00052">
    <property type="entry name" value="EAL"/>
    <property type="match status" value="1"/>
</dbReference>
<dbReference type="InterPro" id="IPR000160">
    <property type="entry name" value="GGDEF_dom"/>
</dbReference>
<dbReference type="Pfam" id="PF00990">
    <property type="entry name" value="GGDEF"/>
    <property type="match status" value="1"/>
</dbReference>
<dbReference type="Gene3D" id="3.30.450.20">
    <property type="entry name" value="PAS domain"/>
    <property type="match status" value="2"/>
</dbReference>
<feature type="domain" description="GGDEF" evidence="2">
    <location>
        <begin position="304"/>
        <end position="435"/>
    </location>
</feature>
<dbReference type="CDD" id="cd01949">
    <property type="entry name" value="GGDEF"/>
    <property type="match status" value="1"/>
</dbReference>
<accession>A0ABV9YWR0</accession>
<dbReference type="CDD" id="cd12915">
    <property type="entry name" value="PDC2_DGC_like"/>
    <property type="match status" value="1"/>
</dbReference>
<dbReference type="SUPFAM" id="SSF141868">
    <property type="entry name" value="EAL domain-like"/>
    <property type="match status" value="1"/>
</dbReference>
<proteinExistence type="predicted"/>
<dbReference type="Pfam" id="PF22588">
    <property type="entry name" value="dCache_1_like"/>
    <property type="match status" value="1"/>
</dbReference>
<dbReference type="PANTHER" id="PTHR44757">
    <property type="entry name" value="DIGUANYLATE CYCLASE DGCP"/>
    <property type="match status" value="1"/>
</dbReference>
<dbReference type="Proteomes" id="UP001595796">
    <property type="component" value="Unassembled WGS sequence"/>
</dbReference>
<comment type="caution">
    <text evidence="3">The sequence shown here is derived from an EMBL/GenBank/DDBJ whole genome shotgun (WGS) entry which is preliminary data.</text>
</comment>
<dbReference type="InterPro" id="IPR043128">
    <property type="entry name" value="Rev_trsase/Diguanyl_cyclase"/>
</dbReference>
<dbReference type="PANTHER" id="PTHR44757:SF2">
    <property type="entry name" value="BIOFILM ARCHITECTURE MAINTENANCE PROTEIN MBAA"/>
    <property type="match status" value="1"/>
</dbReference>
<evidence type="ECO:0000313" key="4">
    <source>
        <dbReference type="Proteomes" id="UP001595796"/>
    </source>
</evidence>
<dbReference type="InterPro" id="IPR035919">
    <property type="entry name" value="EAL_sf"/>
</dbReference>
<dbReference type="InterPro" id="IPR001633">
    <property type="entry name" value="EAL_dom"/>
</dbReference>
<dbReference type="NCBIfam" id="TIGR00254">
    <property type="entry name" value="GGDEF"/>
    <property type="match status" value="1"/>
</dbReference>
<dbReference type="CDD" id="cd01948">
    <property type="entry name" value="EAL"/>
    <property type="match status" value="1"/>
</dbReference>
<evidence type="ECO:0000259" key="1">
    <source>
        <dbReference type="PROSITE" id="PS50883"/>
    </source>
</evidence>
<dbReference type="InterPro" id="IPR029787">
    <property type="entry name" value="Nucleotide_cyclase"/>
</dbReference>
<dbReference type="PROSITE" id="PS50883">
    <property type="entry name" value="EAL"/>
    <property type="match status" value="1"/>
</dbReference>
<feature type="domain" description="EAL" evidence="1">
    <location>
        <begin position="444"/>
        <end position="699"/>
    </location>
</feature>
<dbReference type="Gene3D" id="3.30.70.270">
    <property type="match status" value="1"/>
</dbReference>
<dbReference type="RefSeq" id="WP_162799713.1">
    <property type="nucleotide sequence ID" value="NZ_JBHSJF010000003.1"/>
</dbReference>
<dbReference type="PROSITE" id="PS50887">
    <property type="entry name" value="GGDEF"/>
    <property type="match status" value="1"/>
</dbReference>
<dbReference type="Gene3D" id="3.20.20.450">
    <property type="entry name" value="EAL domain"/>
    <property type="match status" value="1"/>
</dbReference>
<dbReference type="InterPro" id="IPR052155">
    <property type="entry name" value="Biofilm_reg_signaling"/>
</dbReference>
<dbReference type="SUPFAM" id="SSF55073">
    <property type="entry name" value="Nucleotide cyclase"/>
    <property type="match status" value="1"/>
</dbReference>
<name>A0ABV9YWR0_9HYPH</name>
<organism evidence="3 4">
    <name type="scientific">Flaviflagellibacter deserti</name>
    <dbReference type="NCBI Taxonomy" id="2267266"/>
    <lineage>
        <taxon>Bacteria</taxon>
        <taxon>Pseudomonadati</taxon>
        <taxon>Pseudomonadota</taxon>
        <taxon>Alphaproteobacteria</taxon>
        <taxon>Hyphomicrobiales</taxon>
        <taxon>Flaviflagellibacter</taxon>
    </lineage>
</organism>
<dbReference type="Pfam" id="PF00563">
    <property type="entry name" value="EAL"/>
    <property type="match status" value="1"/>
</dbReference>